<reference evidence="1 2" key="1">
    <citation type="submission" date="2017-09" db="EMBL/GenBank/DDBJ databases">
        <authorList>
            <consortium name="International Durum Wheat Genome Sequencing Consortium (IDWGSC)"/>
            <person name="Milanesi L."/>
        </authorList>
    </citation>
    <scope>NUCLEOTIDE SEQUENCE [LARGE SCALE GENOMIC DNA]</scope>
    <source>
        <strain evidence="2">cv. Svevo</strain>
    </source>
</reference>
<sequence>MLAPLFQEYLQFYSWLFVAQEATFEVALCVKEAQKQCFLEETEHDCGSFQNGLDESDWLAELTEIGMLEIFEDVGLSTVQTTCSSQGINTTNLEQR</sequence>
<organism evidence="1 2">
    <name type="scientific">Triticum turgidum subsp. durum</name>
    <name type="common">Durum wheat</name>
    <name type="synonym">Triticum durum</name>
    <dbReference type="NCBI Taxonomy" id="4567"/>
    <lineage>
        <taxon>Eukaryota</taxon>
        <taxon>Viridiplantae</taxon>
        <taxon>Streptophyta</taxon>
        <taxon>Embryophyta</taxon>
        <taxon>Tracheophyta</taxon>
        <taxon>Spermatophyta</taxon>
        <taxon>Magnoliopsida</taxon>
        <taxon>Liliopsida</taxon>
        <taxon>Poales</taxon>
        <taxon>Poaceae</taxon>
        <taxon>BOP clade</taxon>
        <taxon>Pooideae</taxon>
        <taxon>Triticodae</taxon>
        <taxon>Triticeae</taxon>
        <taxon>Triticinae</taxon>
        <taxon>Triticum</taxon>
    </lineage>
</organism>
<dbReference type="EMBL" id="LT934112">
    <property type="protein sequence ID" value="VAH21667.1"/>
    <property type="molecule type" value="Genomic_DNA"/>
</dbReference>
<accession>A0A9R0R224</accession>
<dbReference type="Proteomes" id="UP000324705">
    <property type="component" value="Chromosome 1B"/>
</dbReference>
<evidence type="ECO:0000313" key="2">
    <source>
        <dbReference type="Proteomes" id="UP000324705"/>
    </source>
</evidence>
<name>A0A9R0R224_TRITD</name>
<protein>
    <submittedName>
        <fullName evidence="1">Uncharacterized protein</fullName>
    </submittedName>
</protein>
<evidence type="ECO:0000313" key="1">
    <source>
        <dbReference type="EMBL" id="VAH21667.1"/>
    </source>
</evidence>
<proteinExistence type="predicted"/>
<dbReference type="AlphaFoldDB" id="A0A9R0R224"/>
<gene>
    <name evidence="1" type="ORF">TRITD_1Bv1G193400</name>
</gene>
<keyword evidence="2" id="KW-1185">Reference proteome</keyword>
<dbReference type="Gramene" id="TRITD1Bv1G193400.1">
    <property type="protein sequence ID" value="TRITD1Bv1G193400.1"/>
    <property type="gene ID" value="TRITD1Bv1G193400"/>
</dbReference>